<organism evidence="2 3">
    <name type="scientific">Pseudomonas phage Phabio</name>
    <dbReference type="NCBI Taxonomy" id="2006668"/>
    <lineage>
        <taxon>Viruses</taxon>
        <taxon>Duplodnaviria</taxon>
        <taxon>Heunggongvirae</taxon>
        <taxon>Uroviricota</taxon>
        <taxon>Caudoviricetes</taxon>
        <taxon>Chimalliviridae</taxon>
        <taxon>Phabiovirus</taxon>
        <taxon>Phabiovirus phabio</taxon>
    </lineage>
</organism>
<dbReference type="Proteomes" id="UP000225448">
    <property type="component" value="Segment"/>
</dbReference>
<evidence type="ECO:0000256" key="1">
    <source>
        <dbReference type="SAM" id="Phobius"/>
    </source>
</evidence>
<protein>
    <submittedName>
        <fullName evidence="2">Uncharacterized protein</fullName>
    </submittedName>
</protein>
<keyword evidence="1" id="KW-1133">Transmembrane helix</keyword>
<accession>A0A1Y0SU72</accession>
<sequence>MKETSTWISSLLVVIWFAFMFYMVNVSKIESSGFPIKTGFMELFAAVFWTRVMVWVNTAQRKYLLSL</sequence>
<name>A0A1Y0SU72_9CAUD</name>
<evidence type="ECO:0000313" key="2">
    <source>
        <dbReference type="EMBL" id="ARV77061.1"/>
    </source>
</evidence>
<feature type="transmembrane region" description="Helical" evidence="1">
    <location>
        <begin position="6"/>
        <end position="26"/>
    </location>
</feature>
<proteinExistence type="predicted"/>
<keyword evidence="3" id="KW-1185">Reference proteome</keyword>
<evidence type="ECO:0000313" key="3">
    <source>
        <dbReference type="Proteomes" id="UP000225448"/>
    </source>
</evidence>
<keyword evidence="1" id="KW-0812">Transmembrane</keyword>
<feature type="transmembrane region" description="Helical" evidence="1">
    <location>
        <begin position="38"/>
        <end position="56"/>
    </location>
</feature>
<reference evidence="2 3" key="1">
    <citation type="submission" date="2017-05" db="EMBL/GenBank/DDBJ databases">
        <authorList>
            <person name="Song R."/>
            <person name="Chenine A.L."/>
            <person name="Ruprecht R.M."/>
        </authorList>
    </citation>
    <scope>NUCLEOTIDE SEQUENCE [LARGE SCALE GENOMIC DNA]</scope>
</reference>
<dbReference type="EMBL" id="MF042360">
    <property type="protein sequence ID" value="ARV77061.1"/>
    <property type="molecule type" value="Genomic_DNA"/>
</dbReference>
<keyword evidence="1" id="KW-0472">Membrane</keyword>
<gene>
    <name evidence="2" type="ORF">PHABIO_430</name>
</gene>